<protein>
    <submittedName>
        <fullName evidence="1">Uncharacterized protein</fullName>
    </submittedName>
</protein>
<comment type="caution">
    <text evidence="1">The sequence shown here is derived from an EMBL/GenBank/DDBJ whole genome shotgun (WGS) entry which is preliminary data.</text>
</comment>
<dbReference type="RefSeq" id="WP_382382262.1">
    <property type="nucleotide sequence ID" value="NZ_JBHMEZ010000009.1"/>
</dbReference>
<proteinExistence type="predicted"/>
<name>A0ABV5F1N5_9FLAO</name>
<reference evidence="1 2" key="1">
    <citation type="submission" date="2024-09" db="EMBL/GenBank/DDBJ databases">
        <authorList>
            <person name="Sun Q."/>
            <person name="Mori K."/>
        </authorList>
    </citation>
    <scope>NUCLEOTIDE SEQUENCE [LARGE SCALE GENOMIC DNA]</scope>
    <source>
        <strain evidence="1 2">CECT 8286</strain>
    </source>
</reference>
<gene>
    <name evidence="1" type="ORF">ACFFVB_08285</name>
</gene>
<keyword evidence="2" id="KW-1185">Reference proteome</keyword>
<sequence length="51" mass="5548">MQAIYDRLVAKGKCKKLALIAGCNTLLKDAFAIAKLGLLYDDAHRSALVKN</sequence>
<evidence type="ECO:0000313" key="1">
    <source>
        <dbReference type="EMBL" id="MFB9053078.1"/>
    </source>
</evidence>
<dbReference type="EMBL" id="JBHMEZ010000009">
    <property type="protein sequence ID" value="MFB9053078.1"/>
    <property type="molecule type" value="Genomic_DNA"/>
</dbReference>
<evidence type="ECO:0000313" key="2">
    <source>
        <dbReference type="Proteomes" id="UP001589605"/>
    </source>
</evidence>
<dbReference type="Proteomes" id="UP001589605">
    <property type="component" value="Unassembled WGS sequence"/>
</dbReference>
<accession>A0ABV5F1N5</accession>
<organism evidence="1 2">
    <name type="scientific">Formosa undariae</name>
    <dbReference type="NCBI Taxonomy" id="1325436"/>
    <lineage>
        <taxon>Bacteria</taxon>
        <taxon>Pseudomonadati</taxon>
        <taxon>Bacteroidota</taxon>
        <taxon>Flavobacteriia</taxon>
        <taxon>Flavobacteriales</taxon>
        <taxon>Flavobacteriaceae</taxon>
        <taxon>Formosa</taxon>
    </lineage>
</organism>